<dbReference type="CDD" id="cd01639">
    <property type="entry name" value="IMPase"/>
    <property type="match status" value="1"/>
</dbReference>
<accession>A0A835YVI1</accession>
<dbReference type="InterPro" id="IPR020550">
    <property type="entry name" value="Inositol_monophosphatase_CS"/>
</dbReference>
<dbReference type="UniPathway" id="UPA00823">
    <property type="reaction ID" value="UER00788"/>
</dbReference>
<dbReference type="EMBL" id="JAFCMP010000525">
    <property type="protein sequence ID" value="KAG5177363.1"/>
    <property type="molecule type" value="Genomic_DNA"/>
</dbReference>
<protein>
    <recommendedName>
        <fullName evidence="9">Inositol-1-monophosphatase</fullName>
        <ecNumber evidence="9">3.1.3.25</ecNumber>
    </recommendedName>
</protein>
<comment type="pathway">
    <text evidence="3 9">Polyol metabolism; myo-inositol biosynthesis; myo-inositol from D-glucose 6-phosphate: step 2/2.</text>
</comment>
<comment type="caution">
    <text evidence="10">The sequence shown here is derived from an EMBL/GenBank/DDBJ whole genome shotgun (WGS) entry which is preliminary data.</text>
</comment>
<dbReference type="OrthoDB" id="10254945at2759"/>
<evidence type="ECO:0000256" key="6">
    <source>
        <dbReference type="ARBA" id="ARBA00022801"/>
    </source>
</evidence>
<evidence type="ECO:0000313" key="11">
    <source>
        <dbReference type="Proteomes" id="UP000664859"/>
    </source>
</evidence>
<dbReference type="InterPro" id="IPR020552">
    <property type="entry name" value="Inositol_monoPase_Li-sen"/>
</dbReference>
<evidence type="ECO:0000256" key="3">
    <source>
        <dbReference type="ARBA" id="ARBA00005152"/>
    </source>
</evidence>
<feature type="binding site" evidence="8">
    <location>
        <position position="121"/>
    </location>
    <ligand>
        <name>Mg(2+)</name>
        <dbReference type="ChEBI" id="CHEBI:18420"/>
        <label>1</label>
        <note>catalytic</note>
    </ligand>
</feature>
<dbReference type="Gene3D" id="3.30.540.10">
    <property type="entry name" value="Fructose-1,6-Bisphosphatase, subunit A, domain 1"/>
    <property type="match status" value="1"/>
</dbReference>
<evidence type="ECO:0000256" key="8">
    <source>
        <dbReference type="PIRSR" id="PIRSR600760-2"/>
    </source>
</evidence>
<keyword evidence="11" id="KW-1185">Reference proteome</keyword>
<feature type="binding site" evidence="8">
    <location>
        <position position="100"/>
    </location>
    <ligand>
        <name>Mg(2+)</name>
        <dbReference type="ChEBI" id="CHEBI:18420"/>
        <label>1</label>
        <note>catalytic</note>
    </ligand>
</feature>
<comment type="catalytic activity">
    <reaction evidence="1 9">
        <text>a myo-inositol phosphate + H2O = myo-inositol + phosphate</text>
        <dbReference type="Rhea" id="RHEA:24056"/>
        <dbReference type="ChEBI" id="CHEBI:15377"/>
        <dbReference type="ChEBI" id="CHEBI:17268"/>
        <dbReference type="ChEBI" id="CHEBI:43474"/>
        <dbReference type="ChEBI" id="CHEBI:84139"/>
        <dbReference type="EC" id="3.1.3.25"/>
    </reaction>
</comment>
<comment type="cofactor">
    <cofactor evidence="2 8 9">
        <name>Mg(2+)</name>
        <dbReference type="ChEBI" id="CHEBI:18420"/>
    </cofactor>
</comment>
<proteinExistence type="inferred from homology"/>
<dbReference type="GO" id="GO:0006021">
    <property type="term" value="P:inositol biosynthetic process"/>
    <property type="evidence" value="ECO:0007669"/>
    <property type="project" value="UniProtKB-UniPathway"/>
</dbReference>
<evidence type="ECO:0000256" key="2">
    <source>
        <dbReference type="ARBA" id="ARBA00001946"/>
    </source>
</evidence>
<dbReference type="InterPro" id="IPR020583">
    <property type="entry name" value="Inositol_monoP_metal-BS"/>
</dbReference>
<dbReference type="GO" id="GO:0008934">
    <property type="term" value="F:inositol monophosphate 1-phosphatase activity"/>
    <property type="evidence" value="ECO:0007669"/>
    <property type="project" value="InterPro"/>
</dbReference>
<evidence type="ECO:0000256" key="7">
    <source>
        <dbReference type="ARBA" id="ARBA00022842"/>
    </source>
</evidence>
<keyword evidence="6 9" id="KW-0378">Hydrolase</keyword>
<dbReference type="Pfam" id="PF00459">
    <property type="entry name" value="Inositol_P"/>
    <property type="match status" value="1"/>
</dbReference>
<evidence type="ECO:0000313" key="10">
    <source>
        <dbReference type="EMBL" id="KAG5177363.1"/>
    </source>
</evidence>
<dbReference type="InterPro" id="IPR000760">
    <property type="entry name" value="Inositol_monophosphatase-like"/>
</dbReference>
<dbReference type="SUPFAM" id="SSF56655">
    <property type="entry name" value="Carbohydrate phosphatase"/>
    <property type="match status" value="1"/>
</dbReference>
<dbReference type="AlphaFoldDB" id="A0A835YVI1"/>
<evidence type="ECO:0000256" key="5">
    <source>
        <dbReference type="ARBA" id="ARBA00022723"/>
    </source>
</evidence>
<dbReference type="PANTHER" id="PTHR20854">
    <property type="entry name" value="INOSITOL MONOPHOSPHATASE"/>
    <property type="match status" value="1"/>
</dbReference>
<evidence type="ECO:0000256" key="4">
    <source>
        <dbReference type="ARBA" id="ARBA00009759"/>
    </source>
</evidence>
<gene>
    <name evidence="10" type="ORF">JKP88DRAFT_85562</name>
</gene>
<reference evidence="10" key="1">
    <citation type="submission" date="2021-02" db="EMBL/GenBank/DDBJ databases">
        <title>First Annotated Genome of the Yellow-green Alga Tribonema minus.</title>
        <authorList>
            <person name="Mahan K.M."/>
        </authorList>
    </citation>
    <scope>NUCLEOTIDE SEQUENCE</scope>
    <source>
        <strain evidence="10">UTEX B ZZ1240</strain>
    </source>
</reference>
<dbReference type="Gene3D" id="3.40.190.80">
    <property type="match status" value="1"/>
</dbReference>
<dbReference type="PROSITE" id="PS00630">
    <property type="entry name" value="IMP_2"/>
    <property type="match status" value="1"/>
</dbReference>
<sequence length="305" mass="32458">MIRGAEAIMADGLSRKRHRKVPEALTQRLGGVEAGLAERMETATELALAAGEAIKLVIDQAKDIENKGANDLVTATDKANEELIFQGLRRAFPGDEFIGEESSAAAGEIAALTAAPTWIVDPVDGTTNFVHGFPMTCVSIGFARGGRVDLGVIYNPCSGEMYQAIRGHGAWLNGKRIRASGSTTLAGSLVITEYGCQREEAAMTRMMDCTRAVLRKCRNLRQVGSGALDLAFVACGRFDAVYSGVAGEGWKPWDYAAGLVMAEEAGATMLSVEGQPFDLFGDSVLCCATRELAMEIAEIVRTAQA</sequence>
<dbReference type="FunFam" id="3.30.540.10:FF:000004">
    <property type="entry name" value="Inositol-1-monophosphatase"/>
    <property type="match status" value="1"/>
</dbReference>
<dbReference type="EC" id="3.1.3.25" evidence="9"/>
<dbReference type="PROSITE" id="PS00629">
    <property type="entry name" value="IMP_1"/>
    <property type="match status" value="1"/>
</dbReference>
<organism evidence="10 11">
    <name type="scientific">Tribonema minus</name>
    <dbReference type="NCBI Taxonomy" id="303371"/>
    <lineage>
        <taxon>Eukaryota</taxon>
        <taxon>Sar</taxon>
        <taxon>Stramenopiles</taxon>
        <taxon>Ochrophyta</taxon>
        <taxon>PX clade</taxon>
        <taxon>Xanthophyceae</taxon>
        <taxon>Tribonematales</taxon>
        <taxon>Tribonemataceae</taxon>
        <taxon>Tribonema</taxon>
    </lineage>
</organism>
<evidence type="ECO:0000256" key="9">
    <source>
        <dbReference type="RuleBase" id="RU364068"/>
    </source>
</evidence>
<name>A0A835YVI1_9STRA</name>
<evidence type="ECO:0000256" key="1">
    <source>
        <dbReference type="ARBA" id="ARBA00001033"/>
    </source>
</evidence>
<dbReference type="GO" id="GO:0046872">
    <property type="term" value="F:metal ion binding"/>
    <property type="evidence" value="ECO:0007669"/>
    <property type="project" value="UniProtKB-KW"/>
</dbReference>
<feature type="binding site" evidence="8">
    <location>
        <position position="254"/>
    </location>
    <ligand>
        <name>Mg(2+)</name>
        <dbReference type="ChEBI" id="CHEBI:18420"/>
        <label>1</label>
        <note>catalytic</note>
    </ligand>
</feature>
<dbReference type="GO" id="GO:0046854">
    <property type="term" value="P:phosphatidylinositol phosphate biosynthetic process"/>
    <property type="evidence" value="ECO:0007669"/>
    <property type="project" value="InterPro"/>
</dbReference>
<dbReference type="Proteomes" id="UP000664859">
    <property type="component" value="Unassembled WGS sequence"/>
</dbReference>
<feature type="binding site" evidence="8">
    <location>
        <position position="124"/>
    </location>
    <ligand>
        <name>Mg(2+)</name>
        <dbReference type="ChEBI" id="CHEBI:18420"/>
        <label>1</label>
        <note>catalytic</note>
    </ligand>
</feature>
<keyword evidence="7 8" id="KW-0460">Magnesium</keyword>
<keyword evidence="5 8" id="KW-0479">Metal-binding</keyword>
<dbReference type="InterPro" id="IPR033942">
    <property type="entry name" value="IMPase"/>
</dbReference>
<dbReference type="PANTHER" id="PTHR20854:SF4">
    <property type="entry name" value="INOSITOL-1-MONOPHOSPHATASE-RELATED"/>
    <property type="match status" value="1"/>
</dbReference>
<dbReference type="PRINTS" id="PR00378">
    <property type="entry name" value="LIIMPHPHTASE"/>
</dbReference>
<dbReference type="PRINTS" id="PR00377">
    <property type="entry name" value="IMPHPHTASES"/>
</dbReference>
<dbReference type="GO" id="GO:0007165">
    <property type="term" value="P:signal transduction"/>
    <property type="evidence" value="ECO:0007669"/>
    <property type="project" value="TreeGrafter"/>
</dbReference>
<comment type="similarity">
    <text evidence="4 9">Belongs to the inositol monophosphatase superfamily.</text>
</comment>